<sequence length="467" mass="50287">MGQNKELAENILDAVGGNQNIKSVTHCMTRLRFSLVDESIIDDETIKQIDGVMGILRNKEEYQVIIGTNVPKVYDELCRIANFKEVSPIDKNSDGKKEKLTLKKIGNSTIDYMAKSMIPMIPILIAAGLCKSVNAIFGPTILNLYSETSNFYVFLDFMFNAGFYFMPIFVGISAAKQLNITSFLGGYLGAVLISPGMVSLVNEKKSFDILGLPVALNDYSQTVFPIMISVFFMSLVYKMVKRIVPDVLSTLFIPFLTILITTPIVLSLLAPLGSIVGNSIGDGLLLFSEKTGFLGVGVLAAIWQFLVMTGMHVALIVPMFSTFFETGQASGAAIAAGFSIWSCIGVALGASLKIKNKKKKGVALGALTSGILGGVTEPTLYGICLPYRRCFAGVALGGFVGGAYSAITHATQFTLPTNHFLYLISFTGGTTANLVNGIVSCIISFIVAAIVTYLFGFSNEDLKQISQ</sequence>
<evidence type="ECO:0000256" key="5">
    <source>
        <dbReference type="ARBA" id="ARBA00022679"/>
    </source>
</evidence>
<feature type="domain" description="PTS EIIB type-1" evidence="13">
    <location>
        <begin position="5"/>
        <end position="87"/>
    </location>
</feature>
<feature type="transmembrane region" description="Helical" evidence="12">
    <location>
        <begin position="123"/>
        <end position="145"/>
    </location>
</feature>
<feature type="domain" description="PTS EIIC type-1" evidence="14">
    <location>
        <begin position="104"/>
        <end position="467"/>
    </location>
</feature>
<dbReference type="PROSITE" id="PS01035">
    <property type="entry name" value="PTS_EIIB_TYPE_1_CYS"/>
    <property type="match status" value="1"/>
</dbReference>
<dbReference type="InterPro" id="IPR001996">
    <property type="entry name" value="PTS_IIB_1"/>
</dbReference>
<keyword evidence="5" id="KW-0808">Transferase</keyword>
<dbReference type="GO" id="GO:0009401">
    <property type="term" value="P:phosphoenolpyruvate-dependent sugar phosphotransferase system"/>
    <property type="evidence" value="ECO:0007669"/>
    <property type="project" value="UniProtKB-KW"/>
</dbReference>
<feature type="transmembrane region" description="Helical" evidence="12">
    <location>
        <begin position="329"/>
        <end position="350"/>
    </location>
</feature>
<comment type="caution">
    <text evidence="15">The sequence shown here is derived from an EMBL/GenBank/DDBJ whole genome shotgun (WGS) entry which is preliminary data.</text>
</comment>
<gene>
    <name evidence="15" type="ORF">P7D79_14425</name>
</gene>
<evidence type="ECO:0000256" key="4">
    <source>
        <dbReference type="ARBA" id="ARBA00022597"/>
    </source>
</evidence>
<evidence type="ECO:0000259" key="14">
    <source>
        <dbReference type="PROSITE" id="PS51103"/>
    </source>
</evidence>
<name>A0ABD5FAD7_ENTAV</name>
<accession>A0ABD5FAD7</accession>
<evidence type="ECO:0000256" key="6">
    <source>
        <dbReference type="ARBA" id="ARBA00022683"/>
    </source>
</evidence>
<dbReference type="InterPro" id="IPR003352">
    <property type="entry name" value="PTS_EIIC"/>
</dbReference>
<dbReference type="InterPro" id="IPR018113">
    <property type="entry name" value="PTrfase_EIIB_Cys"/>
</dbReference>
<dbReference type="PROSITE" id="PS51098">
    <property type="entry name" value="PTS_EIIB_TYPE_1"/>
    <property type="match status" value="1"/>
</dbReference>
<keyword evidence="9 12" id="KW-1133">Transmembrane helix</keyword>
<dbReference type="Pfam" id="PF00367">
    <property type="entry name" value="PTS_EIIB"/>
    <property type="match status" value="1"/>
</dbReference>
<evidence type="ECO:0000256" key="10">
    <source>
        <dbReference type="ARBA" id="ARBA00023136"/>
    </source>
</evidence>
<evidence type="ECO:0000256" key="11">
    <source>
        <dbReference type="PROSITE-ProRule" id="PRU00421"/>
    </source>
</evidence>
<dbReference type="PROSITE" id="PS51103">
    <property type="entry name" value="PTS_EIIC_TYPE_1"/>
    <property type="match status" value="1"/>
</dbReference>
<dbReference type="PANTHER" id="PTHR30175:SF1">
    <property type="entry name" value="PTS SYSTEM ARBUTIN-, CELLOBIOSE-, AND SALICIN-SPECIFIC EIIBC COMPONENT-RELATED"/>
    <property type="match status" value="1"/>
</dbReference>
<dbReference type="Pfam" id="PF02378">
    <property type="entry name" value="PTS_EIIC"/>
    <property type="match status" value="1"/>
</dbReference>
<comment type="subcellular location">
    <subcellularLocation>
        <location evidence="1">Cell membrane</location>
        <topology evidence="1">Multi-pass membrane protein</topology>
    </subcellularLocation>
</comment>
<evidence type="ECO:0000256" key="9">
    <source>
        <dbReference type="ARBA" id="ARBA00022989"/>
    </source>
</evidence>
<dbReference type="GO" id="GO:0005886">
    <property type="term" value="C:plasma membrane"/>
    <property type="evidence" value="ECO:0007669"/>
    <property type="project" value="UniProtKB-SubCell"/>
</dbReference>
<evidence type="ECO:0000256" key="8">
    <source>
        <dbReference type="ARBA" id="ARBA00022777"/>
    </source>
</evidence>
<dbReference type="InterPro" id="IPR050558">
    <property type="entry name" value="PTS_Sugar-Specific_Components"/>
</dbReference>
<evidence type="ECO:0000313" key="16">
    <source>
        <dbReference type="Proteomes" id="UP001264335"/>
    </source>
</evidence>
<feature type="transmembrane region" description="Helical" evidence="12">
    <location>
        <begin position="252"/>
        <end position="273"/>
    </location>
</feature>
<feature type="transmembrane region" description="Helical" evidence="12">
    <location>
        <begin position="390"/>
        <end position="414"/>
    </location>
</feature>
<keyword evidence="4" id="KW-0762">Sugar transport</keyword>
<feature type="active site" description="Phosphocysteine intermediate; for EIIB activity" evidence="11">
    <location>
        <position position="27"/>
    </location>
</feature>
<evidence type="ECO:0000256" key="3">
    <source>
        <dbReference type="ARBA" id="ARBA00022475"/>
    </source>
</evidence>
<feature type="transmembrane region" description="Helical" evidence="12">
    <location>
        <begin position="362"/>
        <end position="383"/>
    </location>
</feature>
<dbReference type="GO" id="GO:0016301">
    <property type="term" value="F:kinase activity"/>
    <property type="evidence" value="ECO:0007669"/>
    <property type="project" value="UniProtKB-KW"/>
</dbReference>
<dbReference type="CDD" id="cd00212">
    <property type="entry name" value="PTS_IIB_glc"/>
    <property type="match status" value="1"/>
</dbReference>
<keyword evidence="10 12" id="KW-0472">Membrane</keyword>
<evidence type="ECO:0000256" key="2">
    <source>
        <dbReference type="ARBA" id="ARBA00022448"/>
    </source>
</evidence>
<feature type="transmembrane region" description="Helical" evidence="12">
    <location>
        <begin position="222"/>
        <end position="240"/>
    </location>
</feature>
<keyword evidence="3" id="KW-1003">Cell membrane</keyword>
<dbReference type="EMBL" id="JARPWY010000043">
    <property type="protein sequence ID" value="MDT2515418.1"/>
    <property type="molecule type" value="Genomic_DNA"/>
</dbReference>
<organism evidence="15 16">
    <name type="scientific">Enterococcus avium</name>
    <name type="common">Streptococcus avium</name>
    <dbReference type="NCBI Taxonomy" id="33945"/>
    <lineage>
        <taxon>Bacteria</taxon>
        <taxon>Bacillati</taxon>
        <taxon>Bacillota</taxon>
        <taxon>Bacilli</taxon>
        <taxon>Lactobacillales</taxon>
        <taxon>Enterococcaceae</taxon>
        <taxon>Enterococcus</taxon>
    </lineage>
</organism>
<dbReference type="FunFam" id="3.30.1360.60:FF:000001">
    <property type="entry name" value="PTS system glucose-specific IIBC component PtsG"/>
    <property type="match status" value="1"/>
</dbReference>
<dbReference type="SUPFAM" id="SSF55604">
    <property type="entry name" value="Glucose permease domain IIB"/>
    <property type="match status" value="1"/>
</dbReference>
<proteinExistence type="predicted"/>
<feature type="transmembrane region" description="Helical" evidence="12">
    <location>
        <begin position="293"/>
        <end position="317"/>
    </location>
</feature>
<dbReference type="Proteomes" id="UP001264335">
    <property type="component" value="Unassembled WGS sequence"/>
</dbReference>
<keyword evidence="7 12" id="KW-0812">Transmembrane</keyword>
<evidence type="ECO:0000256" key="1">
    <source>
        <dbReference type="ARBA" id="ARBA00004651"/>
    </source>
</evidence>
<dbReference type="PANTHER" id="PTHR30175">
    <property type="entry name" value="PHOSPHOTRANSFERASE SYSTEM TRANSPORT PROTEIN"/>
    <property type="match status" value="1"/>
</dbReference>
<feature type="transmembrane region" description="Helical" evidence="12">
    <location>
        <begin position="184"/>
        <end position="202"/>
    </location>
</feature>
<evidence type="ECO:0000256" key="12">
    <source>
        <dbReference type="SAM" id="Phobius"/>
    </source>
</evidence>
<keyword evidence="2" id="KW-0813">Transport</keyword>
<reference evidence="15 16" key="1">
    <citation type="submission" date="2023-03" db="EMBL/GenBank/DDBJ databases">
        <authorList>
            <person name="Shen W."/>
            <person name="Cai J."/>
        </authorList>
    </citation>
    <scope>NUCLEOTIDE SEQUENCE [LARGE SCALE GENOMIC DNA]</scope>
    <source>
        <strain evidence="15 16">Y2</strain>
    </source>
</reference>
<feature type="transmembrane region" description="Helical" evidence="12">
    <location>
        <begin position="151"/>
        <end position="172"/>
    </location>
</feature>
<feature type="transmembrane region" description="Helical" evidence="12">
    <location>
        <begin position="434"/>
        <end position="457"/>
    </location>
</feature>
<protein>
    <submittedName>
        <fullName evidence="15">PTS transporter subunit EIIC</fullName>
    </submittedName>
</protein>
<keyword evidence="8" id="KW-0418">Kinase</keyword>
<dbReference type="AlphaFoldDB" id="A0ABD5FAD7"/>
<dbReference type="RefSeq" id="WP_161169146.1">
    <property type="nucleotide sequence ID" value="NZ_JAHLOU010000005.1"/>
</dbReference>
<dbReference type="InterPro" id="IPR036878">
    <property type="entry name" value="Glu_permease_IIB"/>
</dbReference>
<evidence type="ECO:0000259" key="13">
    <source>
        <dbReference type="PROSITE" id="PS51098"/>
    </source>
</evidence>
<keyword evidence="6" id="KW-0598">Phosphotransferase system</keyword>
<evidence type="ECO:0000313" key="15">
    <source>
        <dbReference type="EMBL" id="MDT2515418.1"/>
    </source>
</evidence>
<dbReference type="InterPro" id="IPR013013">
    <property type="entry name" value="PTS_EIIC_1"/>
</dbReference>
<dbReference type="Gene3D" id="3.30.1360.60">
    <property type="entry name" value="Glucose permease domain IIB"/>
    <property type="match status" value="1"/>
</dbReference>
<evidence type="ECO:0000256" key="7">
    <source>
        <dbReference type="ARBA" id="ARBA00022692"/>
    </source>
</evidence>